<feature type="compositionally biased region" description="Basic and acidic residues" evidence="4">
    <location>
        <begin position="1"/>
        <end position="14"/>
    </location>
</feature>
<dbReference type="GO" id="GO:0005655">
    <property type="term" value="C:nucleolar ribonuclease P complex"/>
    <property type="evidence" value="ECO:0007669"/>
    <property type="project" value="InterPro"/>
</dbReference>
<keyword evidence="2" id="KW-0819">tRNA processing</keyword>
<proteinExistence type="predicted"/>
<dbReference type="Pfam" id="PF12328">
    <property type="entry name" value="Rpp20"/>
    <property type="match status" value="1"/>
</dbReference>
<feature type="region of interest" description="Disordered" evidence="4">
    <location>
        <begin position="1"/>
        <end position="32"/>
    </location>
</feature>
<dbReference type="PANTHER" id="PTHR15314:SF1">
    <property type="entry name" value="RIBONUCLEASE P PROTEIN SUBUNIT P20"/>
    <property type="match status" value="1"/>
</dbReference>
<evidence type="ECO:0000313" key="5">
    <source>
        <dbReference type="EMBL" id="KZT51762.1"/>
    </source>
</evidence>
<evidence type="ECO:0000256" key="1">
    <source>
        <dbReference type="ARBA" id="ARBA00004604"/>
    </source>
</evidence>
<dbReference type="GO" id="GO:0000172">
    <property type="term" value="C:ribonuclease MRP complex"/>
    <property type="evidence" value="ECO:0007669"/>
    <property type="project" value="InterPro"/>
</dbReference>
<feature type="region of interest" description="Disordered" evidence="4">
    <location>
        <begin position="221"/>
        <end position="261"/>
    </location>
</feature>
<dbReference type="InParanoid" id="A0A165CZS2"/>
<name>A0A165CZS2_9BASI</name>
<keyword evidence="6" id="KW-1185">Reference proteome</keyword>
<dbReference type="OrthoDB" id="416729at2759"/>
<evidence type="ECO:0000313" key="6">
    <source>
        <dbReference type="Proteomes" id="UP000076842"/>
    </source>
</evidence>
<feature type="region of interest" description="Disordered" evidence="4">
    <location>
        <begin position="64"/>
        <end position="112"/>
    </location>
</feature>
<dbReference type="PANTHER" id="PTHR15314">
    <property type="entry name" value="RIBONUCLEASE P PROTEIN SUBUNIT P20"/>
    <property type="match status" value="1"/>
</dbReference>
<dbReference type="AlphaFoldDB" id="A0A165CZS2"/>
<evidence type="ECO:0000256" key="2">
    <source>
        <dbReference type="ARBA" id="ARBA00022694"/>
    </source>
</evidence>
<dbReference type="InterPro" id="IPR036882">
    <property type="entry name" value="Alba-like_dom_sf"/>
</dbReference>
<dbReference type="STRING" id="1353952.A0A165CZS2"/>
<sequence>MGVKRKVDDTDDAHSTTATKRSKVDVPGDPTNDAIAVDSAVLVDTRVDVTVTAPSAIQGQPIAEIDTLPTTSKSANAPKKKHRKKPESTVQVPSKGPLAPPARISKLNPAKPQIEDGDKTTICVTRQTKLGAYLRRCRRLFDDGHASITLYAMGAAIPHLALLTTSLPLVLPGGVLRQEVTTSTVTCVDEIEPEDEDVEGGLRKREKAGMRVVLWMREEGGREGAKGRGMGKGGMGKAGRGGRGGRRGGKGAGRRDAMDVS</sequence>
<dbReference type="InterPro" id="IPR014612">
    <property type="entry name" value="Pop7/Rpp20"/>
</dbReference>
<evidence type="ECO:0000256" key="3">
    <source>
        <dbReference type="ARBA" id="ARBA00023242"/>
    </source>
</evidence>
<dbReference type="EMBL" id="KV424092">
    <property type="protein sequence ID" value="KZT51762.1"/>
    <property type="molecule type" value="Genomic_DNA"/>
</dbReference>
<protein>
    <submittedName>
        <fullName evidence="5">Uncharacterized protein</fullName>
    </submittedName>
</protein>
<dbReference type="Proteomes" id="UP000076842">
    <property type="component" value="Unassembled WGS sequence"/>
</dbReference>
<organism evidence="5 6">
    <name type="scientific">Calocera cornea HHB12733</name>
    <dbReference type="NCBI Taxonomy" id="1353952"/>
    <lineage>
        <taxon>Eukaryota</taxon>
        <taxon>Fungi</taxon>
        <taxon>Dikarya</taxon>
        <taxon>Basidiomycota</taxon>
        <taxon>Agaricomycotina</taxon>
        <taxon>Dacrymycetes</taxon>
        <taxon>Dacrymycetales</taxon>
        <taxon>Dacrymycetaceae</taxon>
        <taxon>Calocera</taxon>
    </lineage>
</organism>
<comment type="subcellular location">
    <subcellularLocation>
        <location evidence="1">Nucleus</location>
        <location evidence="1">Nucleolus</location>
    </subcellularLocation>
</comment>
<dbReference type="Gene3D" id="3.30.110.20">
    <property type="entry name" value="Alba-like domain"/>
    <property type="match status" value="1"/>
</dbReference>
<reference evidence="5 6" key="1">
    <citation type="journal article" date="2016" name="Mol. Biol. Evol.">
        <title>Comparative Genomics of Early-Diverging Mushroom-Forming Fungi Provides Insights into the Origins of Lignocellulose Decay Capabilities.</title>
        <authorList>
            <person name="Nagy L.G."/>
            <person name="Riley R."/>
            <person name="Tritt A."/>
            <person name="Adam C."/>
            <person name="Daum C."/>
            <person name="Floudas D."/>
            <person name="Sun H."/>
            <person name="Yadav J.S."/>
            <person name="Pangilinan J."/>
            <person name="Larsson K.H."/>
            <person name="Matsuura K."/>
            <person name="Barry K."/>
            <person name="Labutti K."/>
            <person name="Kuo R."/>
            <person name="Ohm R.A."/>
            <person name="Bhattacharya S.S."/>
            <person name="Shirouzu T."/>
            <person name="Yoshinaga Y."/>
            <person name="Martin F.M."/>
            <person name="Grigoriev I.V."/>
            <person name="Hibbett D.S."/>
        </authorList>
    </citation>
    <scope>NUCLEOTIDE SEQUENCE [LARGE SCALE GENOMIC DNA]</scope>
    <source>
        <strain evidence="5 6">HHB12733</strain>
    </source>
</reference>
<dbReference type="GO" id="GO:0003676">
    <property type="term" value="F:nucleic acid binding"/>
    <property type="evidence" value="ECO:0007669"/>
    <property type="project" value="InterPro"/>
</dbReference>
<accession>A0A165CZS2</accession>
<gene>
    <name evidence="5" type="ORF">CALCODRAFT_503129</name>
</gene>
<dbReference type="SUPFAM" id="SSF82704">
    <property type="entry name" value="AlbA-like"/>
    <property type="match status" value="1"/>
</dbReference>
<keyword evidence="3" id="KW-0539">Nucleus</keyword>
<evidence type="ECO:0000256" key="4">
    <source>
        <dbReference type="SAM" id="MobiDB-lite"/>
    </source>
</evidence>
<dbReference type="GO" id="GO:0001682">
    <property type="term" value="P:tRNA 5'-leader removal"/>
    <property type="evidence" value="ECO:0007669"/>
    <property type="project" value="InterPro"/>
</dbReference>
<feature type="compositionally biased region" description="Gly residues" evidence="4">
    <location>
        <begin position="227"/>
        <end position="242"/>
    </location>
</feature>